<sequence length="74" mass="7672">MTSAQRSEALAAAIGAGDLDLRAAQLQLIAEVVRGPLTSSLGEASLTAEASARLELQLVELLEDDPTLADLLRA</sequence>
<dbReference type="RefSeq" id="WP_006971112.1">
    <property type="nucleotide sequence ID" value="NZ_ABCS01000017.1"/>
</dbReference>
<comment type="caution">
    <text evidence="1">The sequence shown here is derived from an EMBL/GenBank/DDBJ whole genome shotgun (WGS) entry which is preliminary data.</text>
</comment>
<organism evidence="1 2">
    <name type="scientific">Plesiocystis pacifica SIR-1</name>
    <dbReference type="NCBI Taxonomy" id="391625"/>
    <lineage>
        <taxon>Bacteria</taxon>
        <taxon>Pseudomonadati</taxon>
        <taxon>Myxococcota</taxon>
        <taxon>Polyangia</taxon>
        <taxon>Nannocystales</taxon>
        <taxon>Nannocystaceae</taxon>
        <taxon>Plesiocystis</taxon>
    </lineage>
</organism>
<accession>A6G313</accession>
<gene>
    <name evidence="1" type="ORF">PPSIR1_16290</name>
</gene>
<proteinExistence type="predicted"/>
<protein>
    <submittedName>
        <fullName evidence="1">Uncharacterized protein</fullName>
    </submittedName>
</protein>
<dbReference type="AlphaFoldDB" id="A6G313"/>
<dbReference type="Proteomes" id="UP000005801">
    <property type="component" value="Unassembled WGS sequence"/>
</dbReference>
<keyword evidence="2" id="KW-1185">Reference proteome</keyword>
<reference evidence="1 2" key="1">
    <citation type="submission" date="2007-06" db="EMBL/GenBank/DDBJ databases">
        <authorList>
            <person name="Shimkets L."/>
            <person name="Ferriera S."/>
            <person name="Johnson J."/>
            <person name="Kravitz S."/>
            <person name="Beeson K."/>
            <person name="Sutton G."/>
            <person name="Rogers Y.-H."/>
            <person name="Friedman R."/>
            <person name="Frazier M."/>
            <person name="Venter J.C."/>
        </authorList>
    </citation>
    <scope>NUCLEOTIDE SEQUENCE [LARGE SCALE GENOMIC DNA]</scope>
    <source>
        <strain evidence="1 2">SIR-1</strain>
    </source>
</reference>
<dbReference type="EMBL" id="ABCS01000017">
    <property type="protein sequence ID" value="EDM79638.1"/>
    <property type="molecule type" value="Genomic_DNA"/>
</dbReference>
<evidence type="ECO:0000313" key="1">
    <source>
        <dbReference type="EMBL" id="EDM79638.1"/>
    </source>
</evidence>
<name>A6G313_9BACT</name>
<evidence type="ECO:0000313" key="2">
    <source>
        <dbReference type="Proteomes" id="UP000005801"/>
    </source>
</evidence>